<evidence type="ECO:0000313" key="4">
    <source>
        <dbReference type="Proteomes" id="UP001597287"/>
    </source>
</evidence>
<gene>
    <name evidence="3" type="ORF">ACFSPV_02580</name>
</gene>
<dbReference type="EC" id="3.1.21.-" evidence="3"/>
<dbReference type="InterPro" id="IPR007560">
    <property type="entry name" value="Restrct_endonuc_IV_Mrr"/>
</dbReference>
<feature type="domain" description="Restriction endonuclease type IV Mrr" evidence="2">
    <location>
        <begin position="107"/>
        <end position="218"/>
    </location>
</feature>
<feature type="transmembrane region" description="Helical" evidence="1">
    <location>
        <begin position="20"/>
        <end position="41"/>
    </location>
</feature>
<evidence type="ECO:0000256" key="1">
    <source>
        <dbReference type="SAM" id="Phobius"/>
    </source>
</evidence>
<dbReference type="GO" id="GO:0004519">
    <property type="term" value="F:endonuclease activity"/>
    <property type="evidence" value="ECO:0007669"/>
    <property type="project" value="UniProtKB-KW"/>
</dbReference>
<keyword evidence="3" id="KW-0255">Endonuclease</keyword>
<dbReference type="PANTHER" id="PTHR30015:SF7">
    <property type="entry name" value="TYPE IV METHYL-DIRECTED RESTRICTION ENZYME ECOKMRR"/>
    <property type="match status" value="1"/>
</dbReference>
<dbReference type="GO" id="GO:0016787">
    <property type="term" value="F:hydrolase activity"/>
    <property type="evidence" value="ECO:0007669"/>
    <property type="project" value="UniProtKB-KW"/>
</dbReference>
<keyword evidence="1" id="KW-0812">Transmembrane</keyword>
<dbReference type="Pfam" id="PF04471">
    <property type="entry name" value="Mrr_cat"/>
    <property type="match status" value="1"/>
</dbReference>
<protein>
    <submittedName>
        <fullName evidence="3">Restriction endonuclease</fullName>
        <ecNumber evidence="3">3.1.21.-</ecNumber>
    </submittedName>
</protein>
<accession>A0ABW5EL47</accession>
<dbReference type="EMBL" id="JBHUIG010000003">
    <property type="protein sequence ID" value="MFD2317579.1"/>
    <property type="molecule type" value="Genomic_DNA"/>
</dbReference>
<dbReference type="RefSeq" id="WP_380110379.1">
    <property type="nucleotide sequence ID" value="NZ_JBHSIH010000001.1"/>
</dbReference>
<keyword evidence="3" id="KW-0540">Nuclease</keyword>
<dbReference type="Proteomes" id="UP001597287">
    <property type="component" value="Unassembled WGS sequence"/>
</dbReference>
<comment type="caution">
    <text evidence="3">The sequence shown here is derived from an EMBL/GenBank/DDBJ whole genome shotgun (WGS) entry which is preliminary data.</text>
</comment>
<dbReference type="InterPro" id="IPR052906">
    <property type="entry name" value="Type_IV_Methyl-Rstrct_Enzyme"/>
</dbReference>
<keyword evidence="3" id="KW-0378">Hydrolase</keyword>
<dbReference type="Gene3D" id="3.40.1350.10">
    <property type="match status" value="1"/>
</dbReference>
<dbReference type="PANTHER" id="PTHR30015">
    <property type="entry name" value="MRR RESTRICTION SYSTEM PROTEIN"/>
    <property type="match status" value="1"/>
</dbReference>
<keyword evidence="1" id="KW-0472">Membrane</keyword>
<evidence type="ECO:0000313" key="3">
    <source>
        <dbReference type="EMBL" id="MFD2317579.1"/>
    </source>
</evidence>
<organism evidence="3 4">
    <name type="scientific">Delftia deserti</name>
    <dbReference type="NCBI Taxonomy" id="1651218"/>
    <lineage>
        <taxon>Bacteria</taxon>
        <taxon>Pseudomonadati</taxon>
        <taxon>Pseudomonadota</taxon>
        <taxon>Betaproteobacteria</taxon>
        <taxon>Burkholderiales</taxon>
        <taxon>Comamonadaceae</taxon>
        <taxon>Delftia</taxon>
    </lineage>
</organism>
<keyword evidence="4" id="KW-1185">Reference proteome</keyword>
<sequence>MARKRKTSTAEDLMDLIAMLPWWAGIALALASYMVLHSIAIRPLPAAQSPQQIGQLATTAIWQGLATGGQYILPLICLAGAAISAVRKRRRSRLLETTSASSSADALNNMSWREFETLVGEGFRRRGYGVRETGGGGPDGGVDLVLSKDGEKTLVQCKQWKAFKVGVATVRELYGVMAADGAAAGFVVTSGRFTQEAVAFAAGRNIHLMDGVALMKLLKEAKAQTGAATTTKARAAASLLNPVLVVEPVKTEPAFDTVQPAAAPIPGCPQCGKAMVQRVAKRGPAAGKAFWGCSAFCAGCRGTREMVGVGDGN</sequence>
<dbReference type="InterPro" id="IPR011335">
    <property type="entry name" value="Restrct_endonuc-II-like"/>
</dbReference>
<reference evidence="4" key="1">
    <citation type="journal article" date="2019" name="Int. J. Syst. Evol. Microbiol.">
        <title>The Global Catalogue of Microorganisms (GCM) 10K type strain sequencing project: providing services to taxonomists for standard genome sequencing and annotation.</title>
        <authorList>
            <consortium name="The Broad Institute Genomics Platform"/>
            <consortium name="The Broad Institute Genome Sequencing Center for Infectious Disease"/>
            <person name="Wu L."/>
            <person name="Ma J."/>
        </authorList>
    </citation>
    <scope>NUCLEOTIDE SEQUENCE [LARGE SCALE GENOMIC DNA]</scope>
    <source>
        <strain evidence="4">CCUG 62793</strain>
    </source>
</reference>
<dbReference type="SUPFAM" id="SSF52980">
    <property type="entry name" value="Restriction endonuclease-like"/>
    <property type="match status" value="1"/>
</dbReference>
<dbReference type="InterPro" id="IPR011856">
    <property type="entry name" value="tRNA_endonuc-like_dom_sf"/>
</dbReference>
<keyword evidence="1" id="KW-1133">Transmembrane helix</keyword>
<dbReference type="Gene3D" id="3.30.65.10">
    <property type="entry name" value="Bacterial Topoisomerase I, domain 1"/>
    <property type="match status" value="1"/>
</dbReference>
<evidence type="ECO:0000259" key="2">
    <source>
        <dbReference type="Pfam" id="PF04471"/>
    </source>
</evidence>
<name>A0ABW5EL47_9BURK</name>
<feature type="transmembrane region" description="Helical" evidence="1">
    <location>
        <begin position="61"/>
        <end position="86"/>
    </location>
</feature>
<proteinExistence type="predicted"/>